<dbReference type="GO" id="GO:0016042">
    <property type="term" value="P:lipid catabolic process"/>
    <property type="evidence" value="ECO:0007669"/>
    <property type="project" value="InterPro"/>
</dbReference>
<proteinExistence type="predicted"/>
<gene>
    <name evidence="4" type="ORF">CHIRRI_LOCUS10104</name>
</gene>
<keyword evidence="2" id="KW-0964">Secreted</keyword>
<feature type="chain" id="PRO_5040369607" evidence="3">
    <location>
        <begin position="17"/>
        <end position="137"/>
    </location>
</feature>
<dbReference type="Pfam" id="PF06951">
    <property type="entry name" value="PLA2G12"/>
    <property type="match status" value="1"/>
</dbReference>
<dbReference type="OrthoDB" id="3935740at2759"/>
<evidence type="ECO:0000256" key="1">
    <source>
        <dbReference type="ARBA" id="ARBA00004613"/>
    </source>
</evidence>
<reference evidence="4" key="2">
    <citation type="submission" date="2022-10" db="EMBL/GenBank/DDBJ databases">
        <authorList>
            <consortium name="ENA_rothamsted_submissions"/>
            <consortium name="culmorum"/>
            <person name="King R."/>
        </authorList>
    </citation>
    <scope>NUCLEOTIDE SEQUENCE</scope>
</reference>
<dbReference type="GO" id="GO:0005576">
    <property type="term" value="C:extracellular region"/>
    <property type="evidence" value="ECO:0007669"/>
    <property type="project" value="UniProtKB-SubCell"/>
</dbReference>
<evidence type="ECO:0000256" key="2">
    <source>
        <dbReference type="ARBA" id="ARBA00022525"/>
    </source>
</evidence>
<dbReference type="GO" id="GO:0005509">
    <property type="term" value="F:calcium ion binding"/>
    <property type="evidence" value="ECO:0007669"/>
    <property type="project" value="InterPro"/>
</dbReference>
<organism evidence="4 5">
    <name type="scientific">Chironomus riparius</name>
    <dbReference type="NCBI Taxonomy" id="315576"/>
    <lineage>
        <taxon>Eukaryota</taxon>
        <taxon>Metazoa</taxon>
        <taxon>Ecdysozoa</taxon>
        <taxon>Arthropoda</taxon>
        <taxon>Hexapoda</taxon>
        <taxon>Insecta</taxon>
        <taxon>Pterygota</taxon>
        <taxon>Neoptera</taxon>
        <taxon>Endopterygota</taxon>
        <taxon>Diptera</taxon>
        <taxon>Nematocera</taxon>
        <taxon>Chironomoidea</taxon>
        <taxon>Chironomidae</taxon>
        <taxon>Chironominae</taxon>
        <taxon>Chironomus</taxon>
    </lineage>
</organism>
<dbReference type="InterPro" id="IPR010711">
    <property type="entry name" value="PLA2G12"/>
</dbReference>
<dbReference type="GO" id="GO:0004623">
    <property type="term" value="F:phospholipase A2 activity"/>
    <property type="evidence" value="ECO:0007669"/>
    <property type="project" value="InterPro"/>
</dbReference>
<dbReference type="PANTHER" id="PTHR12824">
    <property type="entry name" value="GROUP XII SECRETORY PHOSPHOLIPASE A2 FAMILY MEMBER"/>
    <property type="match status" value="1"/>
</dbReference>
<name>A0A9N9S274_9DIPT</name>
<dbReference type="GO" id="GO:0006644">
    <property type="term" value="P:phospholipid metabolic process"/>
    <property type="evidence" value="ECO:0007669"/>
    <property type="project" value="InterPro"/>
</dbReference>
<dbReference type="AlphaFoldDB" id="A0A9N9S274"/>
<keyword evidence="5" id="KW-1185">Reference proteome</keyword>
<dbReference type="GO" id="GO:0050482">
    <property type="term" value="P:arachidonate secretion"/>
    <property type="evidence" value="ECO:0007669"/>
    <property type="project" value="InterPro"/>
</dbReference>
<protein>
    <submittedName>
        <fullName evidence="4">Uncharacterized protein</fullName>
    </submittedName>
</protein>
<sequence length="137" mass="14976">MKLLIIFFALIVLSLCDEIQDRDARGLFDCLLNCPKGKKPVRNTKFTPKGNGCGPKGFSVPAPKKFESCCKSHDICYGTCNSNKSKCDETFKSCMKKTCTKIDLVCNGLAQTFFLAVKSPVGCAIFNNVQGKACVCK</sequence>
<dbReference type="SUPFAM" id="SSF48619">
    <property type="entry name" value="Phospholipase A2, PLA2"/>
    <property type="match status" value="1"/>
</dbReference>
<dbReference type="Proteomes" id="UP001153620">
    <property type="component" value="Chromosome 3"/>
</dbReference>
<comment type="subcellular location">
    <subcellularLocation>
        <location evidence="1">Secreted</location>
    </subcellularLocation>
</comment>
<dbReference type="EMBL" id="OU895879">
    <property type="protein sequence ID" value="CAG9807255.1"/>
    <property type="molecule type" value="Genomic_DNA"/>
</dbReference>
<feature type="signal peptide" evidence="3">
    <location>
        <begin position="1"/>
        <end position="16"/>
    </location>
</feature>
<evidence type="ECO:0000256" key="3">
    <source>
        <dbReference type="SAM" id="SignalP"/>
    </source>
</evidence>
<accession>A0A9N9S274</accession>
<dbReference type="Gene3D" id="1.20.90.10">
    <property type="entry name" value="Phospholipase A2 domain"/>
    <property type="match status" value="1"/>
</dbReference>
<keyword evidence="3" id="KW-0732">Signal</keyword>
<evidence type="ECO:0000313" key="4">
    <source>
        <dbReference type="EMBL" id="CAG9807255.1"/>
    </source>
</evidence>
<dbReference type="InterPro" id="IPR033113">
    <property type="entry name" value="PLA2_histidine"/>
</dbReference>
<reference evidence="4" key="1">
    <citation type="submission" date="2022-01" db="EMBL/GenBank/DDBJ databases">
        <authorList>
            <person name="King R."/>
        </authorList>
    </citation>
    <scope>NUCLEOTIDE SEQUENCE</scope>
</reference>
<dbReference type="InterPro" id="IPR036444">
    <property type="entry name" value="PLipase_A2_dom_sf"/>
</dbReference>
<dbReference type="PANTHER" id="PTHR12824:SF8">
    <property type="entry name" value="GXIVSPLA2, ISOFORM A"/>
    <property type="match status" value="1"/>
</dbReference>
<evidence type="ECO:0000313" key="5">
    <source>
        <dbReference type="Proteomes" id="UP001153620"/>
    </source>
</evidence>
<dbReference type="PROSITE" id="PS00118">
    <property type="entry name" value="PA2_HIS"/>
    <property type="match status" value="1"/>
</dbReference>